<dbReference type="EMBL" id="CP010835">
    <property type="protein sequence ID" value="AMM54558.1"/>
    <property type="molecule type" value="Genomic_DNA"/>
</dbReference>
<dbReference type="SUPFAM" id="SSF53850">
    <property type="entry name" value="Periplasmic binding protein-like II"/>
    <property type="match status" value="1"/>
</dbReference>
<organism evidence="1 2">
    <name type="scientific">Pyrococcus kukulkanii</name>
    <dbReference type="NCBI Taxonomy" id="1609559"/>
    <lineage>
        <taxon>Archaea</taxon>
        <taxon>Methanobacteriati</taxon>
        <taxon>Methanobacteriota</taxon>
        <taxon>Thermococci</taxon>
        <taxon>Thermococcales</taxon>
        <taxon>Thermococcaceae</taxon>
        <taxon>Pyrococcus</taxon>
    </lineage>
</organism>
<dbReference type="STRING" id="1609559.TQ32_08765"/>
<evidence type="ECO:0000313" key="2">
    <source>
        <dbReference type="Proteomes" id="UP000070587"/>
    </source>
</evidence>
<name>A0A127BB47_9EURY</name>
<proteinExistence type="predicted"/>
<dbReference type="PROSITE" id="PS51257">
    <property type="entry name" value="PROKAR_LIPOPROTEIN"/>
    <property type="match status" value="1"/>
</dbReference>
<dbReference type="OrthoDB" id="30637at2157"/>
<dbReference type="InterPro" id="IPR050490">
    <property type="entry name" value="Bact_solute-bd_prot1"/>
</dbReference>
<dbReference type="KEGG" id="pyc:TQ32_08765"/>
<dbReference type="Proteomes" id="UP000070587">
    <property type="component" value="Chromosome"/>
</dbReference>
<reference evidence="2" key="1">
    <citation type="submission" date="2015-02" db="EMBL/GenBank/DDBJ databases">
        <title>Pyrococcus kukulkanii sp. nov., a novel hyperthermophilic archaeon isolated from a deep-sea hydrothermal vent at the Guaymas Basin.</title>
        <authorList>
            <person name="Oger P.M."/>
            <person name="Callac N."/>
            <person name="Jebbar M."/>
            <person name="Godfroy A."/>
        </authorList>
    </citation>
    <scope>NUCLEOTIDE SEQUENCE [LARGE SCALE GENOMIC DNA]</scope>
    <source>
        <strain evidence="2">NCB100</strain>
    </source>
</reference>
<dbReference type="PANTHER" id="PTHR43649">
    <property type="entry name" value="ARABINOSE-BINDING PROTEIN-RELATED"/>
    <property type="match status" value="1"/>
</dbReference>
<reference evidence="1 2" key="2">
    <citation type="journal article" date="2016" name="Int. J. Syst. Evol. Microbiol.">
        <title>Pyrococcus kukulkanii sp. nov., a hyperthermophilic, piezophilic archaeon isolated from a deep-sea hydrothermal vent.</title>
        <authorList>
            <person name="Callac N."/>
            <person name="Oger P."/>
            <person name="Lesongeur F."/>
            <person name="Rattray J.E."/>
            <person name="Vannier P."/>
            <person name="Michoud G."/>
            <person name="Beauverger M."/>
            <person name="Gayet N."/>
            <person name="Rouxel O."/>
            <person name="Jebbar M."/>
            <person name="Godfroy A."/>
        </authorList>
    </citation>
    <scope>NUCLEOTIDE SEQUENCE [LARGE SCALE GENOMIC DNA]</scope>
    <source>
        <strain evidence="1 2">NCB100</strain>
    </source>
</reference>
<dbReference type="RefSeq" id="WP_068323597.1">
    <property type="nucleotide sequence ID" value="NZ_CP010835.1"/>
</dbReference>
<protein>
    <submittedName>
        <fullName evidence="1">MalE-like maltose/maltodextrin ABC transporter</fullName>
    </submittedName>
</protein>
<dbReference type="Pfam" id="PF01547">
    <property type="entry name" value="SBP_bac_1"/>
    <property type="match status" value="1"/>
</dbReference>
<evidence type="ECO:0000313" key="1">
    <source>
        <dbReference type="EMBL" id="AMM54558.1"/>
    </source>
</evidence>
<dbReference type="InterPro" id="IPR006059">
    <property type="entry name" value="SBP"/>
</dbReference>
<dbReference type="AlphaFoldDB" id="A0A127BB47"/>
<sequence length="452" mass="50976">MKKVHLGMLLLLLLFVSIGSGCIGGQQTVTVTQTQTQVQTQTQTKTETKIQEKIFIRFAGWSAGETEMKNYEKIISEFEEKYPNIKVKYEVIPQMFHENILASFGAGVAPDVFYVDSSWAPIFIEKGALHPISEFASKDFINQFYPFLLKPFEKNGKLYGLPKDWSMLALFYNKKLFEKAGLTKPPETWDELLEYAKIITEKTGVPGLAIYLGGFNRYVPVAVSNGAPRPWFEKPEDASWFDNPIVKETLKWYIDLYRIGHVQMVKEGKKPYVVQPSDVGAGWLGDAFGQQKVAMVISGNWMIPFLADQFPNFKYGEDWDIAPLPAGKAGRVTMAYTVILGINSKSKHVKEAWEFVKFVVGPEGQKELVVKAGHTLPSIKGFENDPDLWPQHKKTLSFIPMYNDLIVFLWGPKSGILENKFSDAMASAMRGEITVDEAIEIMKQVVKEELGG</sequence>
<dbReference type="PATRIC" id="fig|1609559.3.peg.1824"/>
<dbReference type="Gene3D" id="3.40.190.10">
    <property type="entry name" value="Periplasmic binding protein-like II"/>
    <property type="match status" value="1"/>
</dbReference>
<dbReference type="CDD" id="cd14748">
    <property type="entry name" value="PBP2_UgpB"/>
    <property type="match status" value="1"/>
</dbReference>
<accession>A0A127BB47</accession>
<dbReference type="GeneID" id="28491925"/>
<dbReference type="PANTHER" id="PTHR43649:SF12">
    <property type="entry name" value="DIACETYLCHITOBIOSE BINDING PROTEIN DASA"/>
    <property type="match status" value="1"/>
</dbReference>
<gene>
    <name evidence="1" type="ORF">TQ32_08765</name>
</gene>